<accession>A0ABW2L0J3</accession>
<dbReference type="PROSITE" id="PS51007">
    <property type="entry name" value="CYTC"/>
    <property type="match status" value="1"/>
</dbReference>
<dbReference type="InterPro" id="IPR009056">
    <property type="entry name" value="Cyt_c-like_dom"/>
</dbReference>
<keyword evidence="1 4" id="KW-0349">Heme</keyword>
<dbReference type="InterPro" id="IPR051459">
    <property type="entry name" value="Cytochrome_c-type_DH"/>
</dbReference>
<dbReference type="EMBL" id="JBHTBS010000001">
    <property type="protein sequence ID" value="MFC7335866.1"/>
    <property type="molecule type" value="Genomic_DNA"/>
</dbReference>
<evidence type="ECO:0000256" key="1">
    <source>
        <dbReference type="ARBA" id="ARBA00022617"/>
    </source>
</evidence>
<keyword evidence="2 4" id="KW-0479">Metal-binding</keyword>
<keyword evidence="5" id="KW-0812">Transmembrane</keyword>
<evidence type="ECO:0000256" key="4">
    <source>
        <dbReference type="PROSITE-ProRule" id="PRU00433"/>
    </source>
</evidence>
<dbReference type="PANTHER" id="PTHR35008">
    <property type="entry name" value="BLL4482 PROTEIN-RELATED"/>
    <property type="match status" value="1"/>
</dbReference>
<evidence type="ECO:0000256" key="2">
    <source>
        <dbReference type="ARBA" id="ARBA00022723"/>
    </source>
</evidence>
<dbReference type="InterPro" id="IPR036909">
    <property type="entry name" value="Cyt_c-like_dom_sf"/>
</dbReference>
<keyword evidence="5" id="KW-1133">Transmembrane helix</keyword>
<evidence type="ECO:0000259" key="6">
    <source>
        <dbReference type="PROSITE" id="PS51007"/>
    </source>
</evidence>
<dbReference type="Gene3D" id="1.10.760.10">
    <property type="entry name" value="Cytochrome c-like domain"/>
    <property type="match status" value="1"/>
</dbReference>
<organism evidence="7 8">
    <name type="scientific">Haloferula chungangensis</name>
    <dbReference type="NCBI Taxonomy" id="1048331"/>
    <lineage>
        <taxon>Bacteria</taxon>
        <taxon>Pseudomonadati</taxon>
        <taxon>Verrucomicrobiota</taxon>
        <taxon>Verrucomicrobiia</taxon>
        <taxon>Verrucomicrobiales</taxon>
        <taxon>Verrucomicrobiaceae</taxon>
        <taxon>Haloferula</taxon>
    </lineage>
</organism>
<keyword evidence="8" id="KW-1185">Reference proteome</keyword>
<reference evidence="8" key="1">
    <citation type="journal article" date="2019" name="Int. J. Syst. Evol. Microbiol.">
        <title>The Global Catalogue of Microorganisms (GCM) 10K type strain sequencing project: providing services to taxonomists for standard genome sequencing and annotation.</title>
        <authorList>
            <consortium name="The Broad Institute Genomics Platform"/>
            <consortium name="The Broad Institute Genome Sequencing Center for Infectious Disease"/>
            <person name="Wu L."/>
            <person name="Ma J."/>
        </authorList>
    </citation>
    <scope>NUCLEOTIDE SEQUENCE [LARGE SCALE GENOMIC DNA]</scope>
    <source>
        <strain evidence="8">CGMCC 4.1467</strain>
    </source>
</reference>
<dbReference type="PANTHER" id="PTHR35008:SF8">
    <property type="entry name" value="ALCOHOL DEHYDROGENASE CYTOCHROME C SUBUNIT"/>
    <property type="match status" value="1"/>
</dbReference>
<sequence>MEPSRDNPLIRFSAFWWGISVISLFGVLVLILWLRSGGNSGIEPLEQAAAIKRYEVRASIDAAQKASLDSWKVVEEGSTVQVPPTAAFEMVGAQLIASKPSKIEDPAQVIPNTPTAEKLAGGPSADYAAVDALTPAEGTAPDAALLAKGEQGYLLCAACHGPDGKGVQAGDITVGPPLAGSEWVTGPVSNLIRIQMRGLTGPITVAGKVYNPAAPMTAMGAASSDEDVAAVLTYVRNSFGNSAPPVLPEQVKALRSEIGKPALTEADLIPVK</sequence>
<comment type="caution">
    <text evidence="7">The sequence shown here is derived from an EMBL/GenBank/DDBJ whole genome shotgun (WGS) entry which is preliminary data.</text>
</comment>
<dbReference type="Pfam" id="PF00034">
    <property type="entry name" value="Cytochrom_C"/>
    <property type="match status" value="1"/>
</dbReference>
<keyword evidence="3 4" id="KW-0408">Iron</keyword>
<proteinExistence type="predicted"/>
<feature type="transmembrane region" description="Helical" evidence="5">
    <location>
        <begin position="14"/>
        <end position="34"/>
    </location>
</feature>
<evidence type="ECO:0000313" key="8">
    <source>
        <dbReference type="Proteomes" id="UP001596472"/>
    </source>
</evidence>
<evidence type="ECO:0000313" key="7">
    <source>
        <dbReference type="EMBL" id="MFC7335866.1"/>
    </source>
</evidence>
<feature type="domain" description="Cytochrome c" evidence="6">
    <location>
        <begin position="144"/>
        <end position="239"/>
    </location>
</feature>
<gene>
    <name evidence="7" type="ORF">ACFQY0_01650</name>
</gene>
<dbReference type="Proteomes" id="UP001596472">
    <property type="component" value="Unassembled WGS sequence"/>
</dbReference>
<dbReference type="RefSeq" id="WP_379708402.1">
    <property type="nucleotide sequence ID" value="NZ_JBHTBS010000001.1"/>
</dbReference>
<evidence type="ECO:0000256" key="5">
    <source>
        <dbReference type="SAM" id="Phobius"/>
    </source>
</evidence>
<protein>
    <submittedName>
        <fullName evidence="7">C-type cytochrome</fullName>
    </submittedName>
</protein>
<dbReference type="SUPFAM" id="SSF46626">
    <property type="entry name" value="Cytochrome c"/>
    <property type="match status" value="1"/>
</dbReference>
<name>A0ABW2L0J3_9BACT</name>
<evidence type="ECO:0000256" key="3">
    <source>
        <dbReference type="ARBA" id="ARBA00023004"/>
    </source>
</evidence>
<keyword evidence="5" id="KW-0472">Membrane</keyword>